<evidence type="ECO:0000313" key="14">
    <source>
        <dbReference type="EMBL" id="KAF5731853.1"/>
    </source>
</evidence>
<gene>
    <name evidence="14" type="ORF">HS088_TW18G00538</name>
</gene>
<name>A0A7J7CCK0_TRIWF</name>
<evidence type="ECO:0000256" key="3">
    <source>
        <dbReference type="ARBA" id="ARBA00012473"/>
    </source>
</evidence>
<keyword evidence="9" id="KW-0472">Membrane</keyword>
<sequence>MPNIYDTLVVKGRDTSGHTINVISEVQQLLGNNQVRAVAMCATNGLMRGMDGIDTRALLLSVLVGGATLGGATPVDIHATSPIHKSTPSFTQLETKLSISETKIKVIDLLASDRRLTQMRLS</sequence>
<dbReference type="GO" id="GO:0005524">
    <property type="term" value="F:ATP binding"/>
    <property type="evidence" value="ECO:0007669"/>
    <property type="project" value="UniProtKB-KW"/>
</dbReference>
<keyword evidence="4" id="KW-0813">Transport</keyword>
<feature type="domain" description="ATPase F1/V1/A1 complex alpha/beta subunit N-terminal" evidence="13">
    <location>
        <begin position="2"/>
        <end position="50"/>
    </location>
</feature>
<dbReference type="Proteomes" id="UP000593562">
    <property type="component" value="Unassembled WGS sequence"/>
</dbReference>
<dbReference type="GO" id="GO:0046933">
    <property type="term" value="F:proton-transporting ATP synthase activity, rotational mechanism"/>
    <property type="evidence" value="ECO:0007669"/>
    <property type="project" value="TreeGrafter"/>
</dbReference>
<dbReference type="InParanoid" id="A0A7J7CCK0"/>
<keyword evidence="6" id="KW-0375">Hydrogen ion transport</keyword>
<proteinExistence type="inferred from homology"/>
<dbReference type="SUPFAM" id="SSF50615">
    <property type="entry name" value="N-terminal domain of alpha and beta subunits of F1 ATP synthase"/>
    <property type="match status" value="1"/>
</dbReference>
<protein>
    <recommendedName>
        <fullName evidence="3">H(+)-transporting two-sector ATPase</fullName>
        <ecNumber evidence="3">7.1.2.2</ecNumber>
    </recommendedName>
</protein>
<evidence type="ECO:0000256" key="12">
    <source>
        <dbReference type="ARBA" id="ARBA00048383"/>
    </source>
</evidence>
<keyword evidence="8" id="KW-0406">Ion transport</keyword>
<dbReference type="Gene3D" id="2.40.10.170">
    <property type="match status" value="1"/>
</dbReference>
<comment type="subcellular location">
    <subcellularLocation>
        <location evidence="1">Membrane</location>
    </subcellularLocation>
</comment>
<accession>A0A7J7CCK0</accession>
<keyword evidence="7" id="KW-0067">ATP-binding</keyword>
<keyword evidence="10" id="KW-0139">CF(1)</keyword>
<dbReference type="InterPro" id="IPR050053">
    <property type="entry name" value="ATPase_alpha/beta_chains"/>
</dbReference>
<organism evidence="14 15">
    <name type="scientific">Tripterygium wilfordii</name>
    <name type="common">Thunder God vine</name>
    <dbReference type="NCBI Taxonomy" id="458696"/>
    <lineage>
        <taxon>Eukaryota</taxon>
        <taxon>Viridiplantae</taxon>
        <taxon>Streptophyta</taxon>
        <taxon>Embryophyta</taxon>
        <taxon>Tracheophyta</taxon>
        <taxon>Spermatophyta</taxon>
        <taxon>Magnoliopsida</taxon>
        <taxon>eudicotyledons</taxon>
        <taxon>Gunneridae</taxon>
        <taxon>Pentapetalae</taxon>
        <taxon>rosids</taxon>
        <taxon>fabids</taxon>
        <taxon>Celastrales</taxon>
        <taxon>Celastraceae</taxon>
        <taxon>Tripterygium</taxon>
    </lineage>
</organism>
<comment type="similarity">
    <text evidence="2">Belongs to the ATPase alpha/beta chains family.</text>
</comment>
<keyword evidence="15" id="KW-1185">Reference proteome</keyword>
<evidence type="ECO:0000256" key="2">
    <source>
        <dbReference type="ARBA" id="ARBA00008936"/>
    </source>
</evidence>
<evidence type="ECO:0000256" key="4">
    <source>
        <dbReference type="ARBA" id="ARBA00022448"/>
    </source>
</evidence>
<keyword evidence="11" id="KW-0066">ATP synthesis</keyword>
<dbReference type="PANTHER" id="PTHR15184">
    <property type="entry name" value="ATP SYNTHASE"/>
    <property type="match status" value="1"/>
</dbReference>
<dbReference type="GO" id="GO:0042776">
    <property type="term" value="P:proton motive force-driven mitochondrial ATP synthesis"/>
    <property type="evidence" value="ECO:0007669"/>
    <property type="project" value="TreeGrafter"/>
</dbReference>
<evidence type="ECO:0000256" key="6">
    <source>
        <dbReference type="ARBA" id="ARBA00022781"/>
    </source>
</evidence>
<dbReference type="InterPro" id="IPR004100">
    <property type="entry name" value="ATPase_F1/V1/A1_a/bsu_N"/>
</dbReference>
<evidence type="ECO:0000259" key="13">
    <source>
        <dbReference type="Pfam" id="PF02874"/>
    </source>
</evidence>
<evidence type="ECO:0000256" key="9">
    <source>
        <dbReference type="ARBA" id="ARBA00023136"/>
    </source>
</evidence>
<dbReference type="GO" id="GO:0009535">
    <property type="term" value="C:chloroplast thylakoid membrane"/>
    <property type="evidence" value="ECO:0007669"/>
    <property type="project" value="TreeGrafter"/>
</dbReference>
<comment type="caution">
    <text evidence="14">The sequence shown here is derived from an EMBL/GenBank/DDBJ whole genome shotgun (WGS) entry which is preliminary data.</text>
</comment>
<evidence type="ECO:0000256" key="11">
    <source>
        <dbReference type="ARBA" id="ARBA00023310"/>
    </source>
</evidence>
<evidence type="ECO:0000256" key="5">
    <source>
        <dbReference type="ARBA" id="ARBA00022741"/>
    </source>
</evidence>
<evidence type="ECO:0000256" key="8">
    <source>
        <dbReference type="ARBA" id="ARBA00023065"/>
    </source>
</evidence>
<dbReference type="PANTHER" id="PTHR15184:SF71">
    <property type="entry name" value="ATP SYNTHASE SUBUNIT BETA, MITOCHONDRIAL"/>
    <property type="match status" value="1"/>
</dbReference>
<evidence type="ECO:0000256" key="1">
    <source>
        <dbReference type="ARBA" id="ARBA00004370"/>
    </source>
</evidence>
<evidence type="ECO:0000256" key="10">
    <source>
        <dbReference type="ARBA" id="ARBA00023196"/>
    </source>
</evidence>
<evidence type="ECO:0000256" key="7">
    <source>
        <dbReference type="ARBA" id="ARBA00022840"/>
    </source>
</evidence>
<reference evidence="14 15" key="1">
    <citation type="journal article" date="2020" name="Nat. Commun.">
        <title>Genome of Tripterygium wilfordii and identification of cytochrome P450 involved in triptolide biosynthesis.</title>
        <authorList>
            <person name="Tu L."/>
            <person name="Su P."/>
            <person name="Zhang Z."/>
            <person name="Gao L."/>
            <person name="Wang J."/>
            <person name="Hu T."/>
            <person name="Zhou J."/>
            <person name="Zhang Y."/>
            <person name="Zhao Y."/>
            <person name="Liu Y."/>
            <person name="Song Y."/>
            <person name="Tong Y."/>
            <person name="Lu Y."/>
            <person name="Yang J."/>
            <person name="Xu C."/>
            <person name="Jia M."/>
            <person name="Peters R.J."/>
            <person name="Huang L."/>
            <person name="Gao W."/>
        </authorList>
    </citation>
    <scope>NUCLEOTIDE SEQUENCE [LARGE SCALE GENOMIC DNA]</scope>
    <source>
        <strain evidence="15">cv. XIE 37</strain>
        <tissue evidence="14">Leaf</tissue>
    </source>
</reference>
<evidence type="ECO:0000313" key="15">
    <source>
        <dbReference type="Proteomes" id="UP000593562"/>
    </source>
</evidence>
<comment type="catalytic activity">
    <reaction evidence="12">
        <text>ATP + H2O + 4 H(+)(in) = ADP + phosphate + 5 H(+)(out)</text>
        <dbReference type="Rhea" id="RHEA:57720"/>
        <dbReference type="ChEBI" id="CHEBI:15377"/>
        <dbReference type="ChEBI" id="CHEBI:15378"/>
        <dbReference type="ChEBI" id="CHEBI:30616"/>
        <dbReference type="ChEBI" id="CHEBI:43474"/>
        <dbReference type="ChEBI" id="CHEBI:456216"/>
        <dbReference type="EC" id="7.1.2.2"/>
    </reaction>
</comment>
<dbReference type="InterPro" id="IPR036121">
    <property type="entry name" value="ATPase_F1/V1/A1_a/bsu_N_sf"/>
</dbReference>
<dbReference type="GO" id="GO:0045259">
    <property type="term" value="C:proton-transporting ATP synthase complex"/>
    <property type="evidence" value="ECO:0007669"/>
    <property type="project" value="UniProtKB-KW"/>
</dbReference>
<dbReference type="EC" id="7.1.2.2" evidence="3"/>
<dbReference type="GO" id="GO:0005739">
    <property type="term" value="C:mitochondrion"/>
    <property type="evidence" value="ECO:0007669"/>
    <property type="project" value="GOC"/>
</dbReference>
<dbReference type="EMBL" id="JAAARO010000018">
    <property type="protein sequence ID" value="KAF5731853.1"/>
    <property type="molecule type" value="Genomic_DNA"/>
</dbReference>
<dbReference type="AlphaFoldDB" id="A0A7J7CCK0"/>
<keyword evidence="5" id="KW-0547">Nucleotide-binding</keyword>
<dbReference type="Pfam" id="PF02874">
    <property type="entry name" value="ATP-synt_ab_N"/>
    <property type="match status" value="1"/>
</dbReference>